<keyword evidence="2" id="KW-1185">Reference proteome</keyword>
<dbReference type="OrthoDB" id="370698at2759"/>
<dbReference type="PANTHER" id="PTHR16120">
    <property type="entry name" value="AP-5 COMPLEX SUBUNIT SIGMA-1"/>
    <property type="match status" value="1"/>
</dbReference>
<dbReference type="Proteomes" id="UP000192578">
    <property type="component" value="Unassembled WGS sequence"/>
</dbReference>
<dbReference type="AlphaFoldDB" id="A0A1W0X472"/>
<dbReference type="InterPro" id="IPR029392">
    <property type="entry name" value="AP-5_subunit_s1"/>
</dbReference>
<gene>
    <name evidence="1" type="ORF">BV898_03970</name>
</gene>
<dbReference type="GO" id="GO:0016197">
    <property type="term" value="P:endosomal transport"/>
    <property type="evidence" value="ECO:0007669"/>
    <property type="project" value="InterPro"/>
</dbReference>
<comment type="caution">
    <text evidence="1">The sequence shown here is derived from an EMBL/GenBank/DDBJ whole genome shotgun (WGS) entry which is preliminary data.</text>
</comment>
<reference evidence="2" key="1">
    <citation type="submission" date="2017-01" db="EMBL/GenBank/DDBJ databases">
        <title>Comparative genomics of anhydrobiosis in the tardigrade Hypsibius dujardini.</title>
        <authorList>
            <person name="Yoshida Y."/>
            <person name="Koutsovoulos G."/>
            <person name="Laetsch D."/>
            <person name="Stevens L."/>
            <person name="Kumar S."/>
            <person name="Horikawa D."/>
            <person name="Ishino K."/>
            <person name="Komine S."/>
            <person name="Tomita M."/>
            <person name="Blaxter M."/>
            <person name="Arakawa K."/>
        </authorList>
    </citation>
    <scope>NUCLEOTIDE SEQUENCE [LARGE SCALE GENOMIC DNA]</scope>
    <source>
        <strain evidence="2">Z151</strain>
    </source>
</reference>
<dbReference type="PANTHER" id="PTHR16120:SF0">
    <property type="entry name" value="AP-5 COMPLEX SUBUNIT SIGMA-1"/>
    <property type="match status" value="1"/>
</dbReference>
<sequence length="190" mass="21842">MVFAFVITTLQPGFVKLLYSTTFDRDDSLTDRQDRKEVLQRVCQKVASEYDAMKRYTNRNDAGDFERLRSDNVLPEFSRGIVRLEPEEFFADGKMILWFAAIDTGFALILENSENVHVATLNLKLLIQNLQQYTQVMTEPVVALARVERIVMVVERSIPNGVLPLHTSALLKERLKETDKSFSRLIKEKG</sequence>
<dbReference type="GO" id="GO:0005829">
    <property type="term" value="C:cytosol"/>
    <property type="evidence" value="ECO:0007669"/>
    <property type="project" value="TreeGrafter"/>
</dbReference>
<accession>A0A1W0X472</accession>
<dbReference type="GO" id="GO:0030119">
    <property type="term" value="C:AP-type membrane coat adaptor complex"/>
    <property type="evidence" value="ECO:0007669"/>
    <property type="project" value="InterPro"/>
</dbReference>
<dbReference type="GO" id="GO:0005764">
    <property type="term" value="C:lysosome"/>
    <property type="evidence" value="ECO:0007669"/>
    <property type="project" value="TreeGrafter"/>
</dbReference>
<dbReference type="EMBL" id="MTYJ01000019">
    <property type="protein sequence ID" value="OQV22124.1"/>
    <property type="molecule type" value="Genomic_DNA"/>
</dbReference>
<proteinExistence type="predicted"/>
<dbReference type="GO" id="GO:0005770">
    <property type="term" value="C:late endosome"/>
    <property type="evidence" value="ECO:0007669"/>
    <property type="project" value="TreeGrafter"/>
</dbReference>
<protein>
    <recommendedName>
        <fullName evidence="3">AP-5 complex subunit sigma-1</fullName>
    </recommendedName>
</protein>
<name>A0A1W0X472_HYPEX</name>
<dbReference type="Pfam" id="PF15001">
    <property type="entry name" value="AP-5_subunit_s1"/>
    <property type="match status" value="1"/>
</dbReference>
<evidence type="ECO:0008006" key="3">
    <source>
        <dbReference type="Google" id="ProtNLM"/>
    </source>
</evidence>
<organism evidence="1 2">
    <name type="scientific">Hypsibius exemplaris</name>
    <name type="common">Freshwater tardigrade</name>
    <dbReference type="NCBI Taxonomy" id="2072580"/>
    <lineage>
        <taxon>Eukaryota</taxon>
        <taxon>Metazoa</taxon>
        <taxon>Ecdysozoa</taxon>
        <taxon>Tardigrada</taxon>
        <taxon>Eutardigrada</taxon>
        <taxon>Parachela</taxon>
        <taxon>Hypsibioidea</taxon>
        <taxon>Hypsibiidae</taxon>
        <taxon>Hypsibius</taxon>
    </lineage>
</organism>
<evidence type="ECO:0000313" key="1">
    <source>
        <dbReference type="EMBL" id="OQV22124.1"/>
    </source>
</evidence>
<dbReference type="GO" id="GO:0000724">
    <property type="term" value="P:double-strand break repair via homologous recombination"/>
    <property type="evidence" value="ECO:0007669"/>
    <property type="project" value="InterPro"/>
</dbReference>
<evidence type="ECO:0000313" key="2">
    <source>
        <dbReference type="Proteomes" id="UP000192578"/>
    </source>
</evidence>